<keyword evidence="6 11" id="KW-0378">Hydrolase</keyword>
<dbReference type="InterPro" id="IPR001478">
    <property type="entry name" value="PDZ"/>
</dbReference>
<evidence type="ECO:0000256" key="9">
    <source>
        <dbReference type="ARBA" id="ARBA00023049"/>
    </source>
</evidence>
<keyword evidence="14" id="KW-1185">Reference proteome</keyword>
<dbReference type="PROSITE" id="PS50106">
    <property type="entry name" value="PDZ"/>
    <property type="match status" value="1"/>
</dbReference>
<proteinExistence type="inferred from homology"/>
<dbReference type="PANTHER" id="PTHR42837">
    <property type="entry name" value="REGULATOR OF SIGMA-E PROTEASE RSEP"/>
    <property type="match status" value="1"/>
</dbReference>
<evidence type="ECO:0000256" key="5">
    <source>
        <dbReference type="ARBA" id="ARBA00022692"/>
    </source>
</evidence>
<evidence type="ECO:0000313" key="13">
    <source>
        <dbReference type="EMBL" id="MBP0905601.1"/>
    </source>
</evidence>
<evidence type="ECO:0000256" key="7">
    <source>
        <dbReference type="ARBA" id="ARBA00022833"/>
    </source>
</evidence>
<keyword evidence="7 11" id="KW-0862">Zinc</keyword>
<comment type="cofactor">
    <cofactor evidence="1 11">
        <name>Zn(2+)</name>
        <dbReference type="ChEBI" id="CHEBI:29105"/>
    </cofactor>
</comment>
<dbReference type="CDD" id="cd06163">
    <property type="entry name" value="S2P-M50_PDZ_RseP-like"/>
    <property type="match status" value="2"/>
</dbReference>
<keyword evidence="5 11" id="KW-0812">Transmembrane</keyword>
<evidence type="ECO:0000256" key="4">
    <source>
        <dbReference type="ARBA" id="ARBA00022670"/>
    </source>
</evidence>
<feature type="transmembrane region" description="Helical" evidence="11">
    <location>
        <begin position="104"/>
        <end position="129"/>
    </location>
</feature>
<dbReference type="NCBIfam" id="TIGR00054">
    <property type="entry name" value="RIP metalloprotease RseP"/>
    <property type="match status" value="1"/>
</dbReference>
<gene>
    <name evidence="13" type="primary">rseP</name>
    <name evidence="13" type="ORF">J8H85_17370</name>
</gene>
<organism evidence="13 14">
    <name type="scientific">Mariniflexile gromovii</name>
    <dbReference type="NCBI Taxonomy" id="362523"/>
    <lineage>
        <taxon>Bacteria</taxon>
        <taxon>Pseudomonadati</taxon>
        <taxon>Bacteroidota</taxon>
        <taxon>Flavobacteriia</taxon>
        <taxon>Flavobacteriales</taxon>
        <taxon>Flavobacteriaceae</taxon>
        <taxon>Mariniflexile</taxon>
    </lineage>
</organism>
<reference evidence="13 14" key="1">
    <citation type="submission" date="2021-04" db="EMBL/GenBank/DDBJ databases">
        <title>Mariniflexile gromovii gen. nov., sp. nov., a gliding bacterium isolated from the sea urchin Strongylocentrotus intermedius.</title>
        <authorList>
            <person name="Ko S."/>
            <person name="Le V."/>
            <person name="Ahn C.-Y."/>
            <person name="Oh H.-M."/>
        </authorList>
    </citation>
    <scope>NUCLEOTIDE SEQUENCE [LARGE SCALE GENOMIC DNA]</scope>
    <source>
        <strain evidence="13 14">KCTC 12570</strain>
    </source>
</reference>
<feature type="transmembrane region" description="Helical" evidence="11">
    <location>
        <begin position="413"/>
        <end position="432"/>
    </location>
</feature>
<protein>
    <recommendedName>
        <fullName evidence="11">Zinc metalloprotease</fullName>
        <ecNumber evidence="11">3.4.24.-</ecNumber>
    </recommendedName>
</protein>
<accession>A0ABS4BYD5</accession>
<dbReference type="Pfam" id="PF02163">
    <property type="entry name" value="Peptidase_M50"/>
    <property type="match status" value="1"/>
</dbReference>
<evidence type="ECO:0000256" key="8">
    <source>
        <dbReference type="ARBA" id="ARBA00022989"/>
    </source>
</evidence>
<dbReference type="InterPro" id="IPR004387">
    <property type="entry name" value="Pept_M50_Zn"/>
</dbReference>
<evidence type="ECO:0000256" key="1">
    <source>
        <dbReference type="ARBA" id="ARBA00001947"/>
    </source>
</evidence>
<dbReference type="InterPro" id="IPR036034">
    <property type="entry name" value="PDZ_sf"/>
</dbReference>
<keyword evidence="8 11" id="KW-1133">Transmembrane helix</keyword>
<dbReference type="InterPro" id="IPR008915">
    <property type="entry name" value="Peptidase_M50"/>
</dbReference>
<dbReference type="Proteomes" id="UP000670776">
    <property type="component" value="Unassembled WGS sequence"/>
</dbReference>
<dbReference type="PANTHER" id="PTHR42837:SF2">
    <property type="entry name" value="MEMBRANE METALLOPROTEASE ARASP2, CHLOROPLASTIC-RELATED"/>
    <property type="match status" value="1"/>
</dbReference>
<sequence>MSVFLIKAAQLLLSLSILVVLHELGHFIPAKLFKTRVEKFYLFFDVKFSLFKKKIGDTVYGIGWLPLGGYVKISGMIDESMDTEQMALPPQPWEFRSKPAWQRLIIMLGGVTVNFILAFFLFIMMLFVWGTNYTTKDDIKYGFGVAKTLESYGFQQGDKIISVDGKPYEDLTIDINKYIMFREVGSIKVEHADGTVADIQLPEDIGTKLFEAGDIPALAPRYPFQLDSVVADSPADKAGLKVNDRIVAVNGQPIEYYSDLTYQIKNNNDNTLNVDIERNNEIKSLSITRGEDKTIGILSTVADLDYIKVQNKEYSLSESISGGISKGYWEVKDYLAQFKYIFTKKGASQIGGFAAIGNMFPAQWNWQAFWYLTAFLSIMLAVLNLLPIPALDGGHVMFLLYEMVSGRKPGDKFMEYAQMVGFFILIALVLFANGNDIFKAIFN</sequence>
<evidence type="ECO:0000256" key="3">
    <source>
        <dbReference type="ARBA" id="ARBA00007931"/>
    </source>
</evidence>
<comment type="caution">
    <text evidence="13">The sequence shown here is derived from an EMBL/GenBank/DDBJ whole genome shotgun (WGS) entry which is preliminary data.</text>
</comment>
<dbReference type="SUPFAM" id="SSF50156">
    <property type="entry name" value="PDZ domain-like"/>
    <property type="match status" value="2"/>
</dbReference>
<keyword evidence="4" id="KW-0645">Protease</keyword>
<evidence type="ECO:0000256" key="11">
    <source>
        <dbReference type="RuleBase" id="RU362031"/>
    </source>
</evidence>
<dbReference type="GO" id="GO:0008237">
    <property type="term" value="F:metallopeptidase activity"/>
    <property type="evidence" value="ECO:0007669"/>
    <property type="project" value="UniProtKB-KW"/>
</dbReference>
<evidence type="ECO:0000256" key="6">
    <source>
        <dbReference type="ARBA" id="ARBA00022801"/>
    </source>
</evidence>
<dbReference type="SMART" id="SM00228">
    <property type="entry name" value="PDZ"/>
    <property type="match status" value="1"/>
</dbReference>
<name>A0ABS4BYD5_9FLAO</name>
<dbReference type="InterPro" id="IPR041489">
    <property type="entry name" value="PDZ_6"/>
</dbReference>
<comment type="similarity">
    <text evidence="3 11">Belongs to the peptidase M50B family.</text>
</comment>
<keyword evidence="9 11" id="KW-0482">Metalloprotease</keyword>
<evidence type="ECO:0000313" key="14">
    <source>
        <dbReference type="Proteomes" id="UP000670776"/>
    </source>
</evidence>
<evidence type="ECO:0000256" key="10">
    <source>
        <dbReference type="ARBA" id="ARBA00023136"/>
    </source>
</evidence>
<evidence type="ECO:0000256" key="2">
    <source>
        <dbReference type="ARBA" id="ARBA00004141"/>
    </source>
</evidence>
<feature type="domain" description="PDZ" evidence="12">
    <location>
        <begin position="186"/>
        <end position="291"/>
    </location>
</feature>
<feature type="transmembrane region" description="Helical" evidence="11">
    <location>
        <begin position="368"/>
        <end position="401"/>
    </location>
</feature>
<keyword evidence="10 11" id="KW-0472">Membrane</keyword>
<comment type="subcellular location">
    <subcellularLocation>
        <location evidence="2">Membrane</location>
        <topology evidence="2">Multi-pass membrane protein</topology>
    </subcellularLocation>
</comment>
<dbReference type="EC" id="3.4.24.-" evidence="11"/>
<dbReference type="CDD" id="cd23081">
    <property type="entry name" value="cpPDZ_EcRseP-like"/>
    <property type="match status" value="1"/>
</dbReference>
<dbReference type="Pfam" id="PF17820">
    <property type="entry name" value="PDZ_6"/>
    <property type="match status" value="1"/>
</dbReference>
<keyword evidence="11" id="KW-0479">Metal-binding</keyword>
<dbReference type="Gene3D" id="2.30.42.10">
    <property type="match status" value="1"/>
</dbReference>
<dbReference type="EMBL" id="JAGJCB010000026">
    <property type="protein sequence ID" value="MBP0905601.1"/>
    <property type="molecule type" value="Genomic_DNA"/>
</dbReference>
<evidence type="ECO:0000259" key="12">
    <source>
        <dbReference type="PROSITE" id="PS50106"/>
    </source>
</evidence>
<dbReference type="RefSeq" id="WP_209656743.1">
    <property type="nucleotide sequence ID" value="NZ_JAGJCB010000026.1"/>
</dbReference>